<evidence type="ECO:0000256" key="3">
    <source>
        <dbReference type="ARBA" id="ARBA00022692"/>
    </source>
</evidence>
<accession>A0A7S3IY80</accession>
<sequence length="176" mass="19969">MNPDAPATPCGLVAKSFFNDTFELYKKGINGAADSKVTINKDDIAWDSDVQYKFKNVEKGLSGGTTWKELQWIDMENQDFIVWMRTAGLPNFRKLWGRIEGNMEKGDYYIKVDNQYKVSPFQGKKSFVISTTNALGGKNYFLAICYMIVGVLCMLFALIFCFAYMKKRNNGAQNNA</sequence>
<evidence type="ECO:0000256" key="5">
    <source>
        <dbReference type="ARBA" id="ARBA00023136"/>
    </source>
</evidence>
<keyword evidence="4 6" id="KW-1133">Transmembrane helix</keyword>
<dbReference type="Pfam" id="PF03381">
    <property type="entry name" value="CDC50"/>
    <property type="match status" value="1"/>
</dbReference>
<evidence type="ECO:0000313" key="7">
    <source>
        <dbReference type="EMBL" id="CAE0333866.1"/>
    </source>
</evidence>
<keyword evidence="3 6" id="KW-0812">Transmembrane</keyword>
<dbReference type="PANTHER" id="PTHR10926:SF0">
    <property type="entry name" value="CDC50, ISOFORM A"/>
    <property type="match status" value="1"/>
</dbReference>
<dbReference type="GO" id="GO:0005886">
    <property type="term" value="C:plasma membrane"/>
    <property type="evidence" value="ECO:0007669"/>
    <property type="project" value="TreeGrafter"/>
</dbReference>
<dbReference type="InterPro" id="IPR005045">
    <property type="entry name" value="CDC50/LEM3_fam"/>
</dbReference>
<evidence type="ECO:0008006" key="8">
    <source>
        <dbReference type="Google" id="ProtNLM"/>
    </source>
</evidence>
<dbReference type="EMBL" id="HBIH01036331">
    <property type="protein sequence ID" value="CAE0333866.1"/>
    <property type="molecule type" value="Transcribed_RNA"/>
</dbReference>
<evidence type="ECO:0000256" key="6">
    <source>
        <dbReference type="SAM" id="Phobius"/>
    </source>
</evidence>
<dbReference type="GO" id="GO:0005794">
    <property type="term" value="C:Golgi apparatus"/>
    <property type="evidence" value="ECO:0007669"/>
    <property type="project" value="TreeGrafter"/>
</dbReference>
<comment type="subcellular location">
    <subcellularLocation>
        <location evidence="1">Membrane</location>
        <topology evidence="1">Multi-pass membrane protein</topology>
    </subcellularLocation>
</comment>
<keyword evidence="5 6" id="KW-0472">Membrane</keyword>
<dbReference type="PANTHER" id="PTHR10926">
    <property type="entry name" value="CELL CYCLE CONTROL PROTEIN 50"/>
    <property type="match status" value="1"/>
</dbReference>
<name>A0A7S3IY80_9SPIT</name>
<organism evidence="7">
    <name type="scientific">Strombidium inclinatum</name>
    <dbReference type="NCBI Taxonomy" id="197538"/>
    <lineage>
        <taxon>Eukaryota</taxon>
        <taxon>Sar</taxon>
        <taxon>Alveolata</taxon>
        <taxon>Ciliophora</taxon>
        <taxon>Intramacronucleata</taxon>
        <taxon>Spirotrichea</taxon>
        <taxon>Oligotrichia</taxon>
        <taxon>Strombidiidae</taxon>
        <taxon>Strombidium</taxon>
    </lineage>
</organism>
<comment type="similarity">
    <text evidence="2">Belongs to the CDC50/LEM3 family.</text>
</comment>
<protein>
    <recommendedName>
        <fullName evidence="8">Cell cycle control protein 50A</fullName>
    </recommendedName>
</protein>
<evidence type="ECO:0000256" key="4">
    <source>
        <dbReference type="ARBA" id="ARBA00022989"/>
    </source>
</evidence>
<proteinExistence type="inferred from homology"/>
<evidence type="ECO:0000256" key="1">
    <source>
        <dbReference type="ARBA" id="ARBA00004141"/>
    </source>
</evidence>
<feature type="transmembrane region" description="Helical" evidence="6">
    <location>
        <begin position="140"/>
        <end position="165"/>
    </location>
</feature>
<dbReference type="GO" id="GO:0005783">
    <property type="term" value="C:endoplasmic reticulum"/>
    <property type="evidence" value="ECO:0007669"/>
    <property type="project" value="TreeGrafter"/>
</dbReference>
<evidence type="ECO:0000256" key="2">
    <source>
        <dbReference type="ARBA" id="ARBA00009457"/>
    </source>
</evidence>
<reference evidence="7" key="1">
    <citation type="submission" date="2021-01" db="EMBL/GenBank/DDBJ databases">
        <authorList>
            <person name="Corre E."/>
            <person name="Pelletier E."/>
            <person name="Niang G."/>
            <person name="Scheremetjew M."/>
            <person name="Finn R."/>
            <person name="Kale V."/>
            <person name="Holt S."/>
            <person name="Cochrane G."/>
            <person name="Meng A."/>
            <person name="Brown T."/>
            <person name="Cohen L."/>
        </authorList>
    </citation>
    <scope>NUCLEOTIDE SEQUENCE</scope>
    <source>
        <strain evidence="7">S3</strain>
    </source>
</reference>
<dbReference type="AlphaFoldDB" id="A0A7S3IY80"/>
<gene>
    <name evidence="7" type="ORF">SINC0208_LOCUS14504</name>
</gene>